<organism evidence="2 3">
    <name type="scientific">Curtobacterium citreum</name>
    <dbReference type="NCBI Taxonomy" id="2036"/>
    <lineage>
        <taxon>Bacteria</taxon>
        <taxon>Bacillati</taxon>
        <taxon>Actinomycetota</taxon>
        <taxon>Actinomycetes</taxon>
        <taxon>Micrococcales</taxon>
        <taxon>Microbacteriaceae</taxon>
        <taxon>Curtobacterium</taxon>
    </lineage>
</organism>
<evidence type="ECO:0000313" key="2">
    <source>
        <dbReference type="EMBL" id="NUU27687.1"/>
    </source>
</evidence>
<dbReference type="EMBL" id="JABMCG010000092">
    <property type="protein sequence ID" value="NUU27687.1"/>
    <property type="molecule type" value="Genomic_DNA"/>
</dbReference>
<feature type="region of interest" description="Disordered" evidence="1">
    <location>
        <begin position="1"/>
        <end position="93"/>
    </location>
</feature>
<protein>
    <submittedName>
        <fullName evidence="2">Uncharacterized protein</fullName>
    </submittedName>
</protein>
<dbReference type="RefSeq" id="WP_144803541.1">
    <property type="nucleotide sequence ID" value="NZ_BAAAWP010000001.1"/>
</dbReference>
<dbReference type="Proteomes" id="UP000539146">
    <property type="component" value="Unassembled WGS sequence"/>
</dbReference>
<evidence type="ECO:0000256" key="1">
    <source>
        <dbReference type="SAM" id="MobiDB-lite"/>
    </source>
</evidence>
<reference evidence="2 3" key="1">
    <citation type="submission" date="2020-05" db="EMBL/GenBank/DDBJ databases">
        <title>Genome Sequencing of Type Strains.</title>
        <authorList>
            <person name="Lemaire J.F."/>
            <person name="Inderbitzin P."/>
            <person name="Gregorio O.A."/>
            <person name="Collins S.B."/>
            <person name="Wespe N."/>
            <person name="Knight-Connoni V."/>
        </authorList>
    </citation>
    <scope>NUCLEOTIDE SEQUENCE [LARGE SCALE GENOMIC DNA]</scope>
    <source>
        <strain evidence="2 3">DSM 20512</strain>
    </source>
</reference>
<dbReference type="AlphaFoldDB" id="A0A850DQ99"/>
<gene>
    <name evidence="2" type="ORF">HP467_06120</name>
</gene>
<accession>A0A850DQ99</accession>
<sequence>MAGKHEQARGDEGRADGVEPRAGAFVDSDIPGDEHVTSNEPAGEFVSSDIPGETRPEGAGDGRDEGEYVESDIPGEAEPTLGEAAGHYTDKDQ</sequence>
<feature type="compositionally biased region" description="Basic and acidic residues" evidence="1">
    <location>
        <begin position="1"/>
        <end position="19"/>
    </location>
</feature>
<proteinExistence type="predicted"/>
<name>A0A850DQ99_9MICO</name>
<evidence type="ECO:0000313" key="3">
    <source>
        <dbReference type="Proteomes" id="UP000539146"/>
    </source>
</evidence>
<feature type="compositionally biased region" description="Basic and acidic residues" evidence="1">
    <location>
        <begin position="52"/>
        <end position="66"/>
    </location>
</feature>
<comment type="caution">
    <text evidence="2">The sequence shown here is derived from an EMBL/GenBank/DDBJ whole genome shotgun (WGS) entry which is preliminary data.</text>
</comment>